<feature type="compositionally biased region" description="Polar residues" evidence="1">
    <location>
        <begin position="250"/>
        <end position="264"/>
    </location>
</feature>
<keyword evidence="2" id="KW-0808">Transferase</keyword>
<keyword evidence="2" id="KW-0548">Nucleotidyltransferase</keyword>
<accession>A0AA86QPE7</accession>
<keyword evidence="4" id="KW-1185">Reference proteome</keyword>
<feature type="region of interest" description="Disordered" evidence="1">
    <location>
        <begin position="183"/>
        <end position="213"/>
    </location>
</feature>
<dbReference type="GO" id="GO:0003964">
    <property type="term" value="F:RNA-directed DNA polymerase activity"/>
    <property type="evidence" value="ECO:0007669"/>
    <property type="project" value="UniProtKB-KW"/>
</dbReference>
<comment type="caution">
    <text evidence="2">The sequence shown here is derived from an EMBL/GenBank/DDBJ whole genome shotgun (WGS) entry which is preliminary data.</text>
</comment>
<proteinExistence type="predicted"/>
<dbReference type="AlphaFoldDB" id="A0AA86QPE7"/>
<gene>
    <name evidence="3" type="ORF">HINF_LOCUS21135</name>
    <name evidence="2" type="ORF">HINF_LOCUS51006</name>
</gene>
<feature type="region of interest" description="Disordered" evidence="1">
    <location>
        <begin position="250"/>
        <end position="278"/>
    </location>
</feature>
<dbReference type="Proteomes" id="UP001642409">
    <property type="component" value="Unassembled WGS sequence"/>
</dbReference>
<dbReference type="EMBL" id="CATOUU010000967">
    <property type="protein sequence ID" value="CAI9963361.1"/>
    <property type="molecule type" value="Genomic_DNA"/>
</dbReference>
<organism evidence="2">
    <name type="scientific">Hexamita inflata</name>
    <dbReference type="NCBI Taxonomy" id="28002"/>
    <lineage>
        <taxon>Eukaryota</taxon>
        <taxon>Metamonada</taxon>
        <taxon>Diplomonadida</taxon>
        <taxon>Hexamitidae</taxon>
        <taxon>Hexamitinae</taxon>
        <taxon>Hexamita</taxon>
    </lineage>
</organism>
<protein>
    <submittedName>
        <fullName evidence="2 3">Reverse transcriptase/endonuclease</fullName>
    </submittedName>
</protein>
<evidence type="ECO:0000256" key="1">
    <source>
        <dbReference type="SAM" id="MobiDB-lite"/>
    </source>
</evidence>
<reference evidence="3 4" key="2">
    <citation type="submission" date="2024-07" db="EMBL/GenBank/DDBJ databases">
        <authorList>
            <person name="Akdeniz Z."/>
        </authorList>
    </citation>
    <scope>NUCLEOTIDE SEQUENCE [LARGE SCALE GENOMIC DNA]</scope>
</reference>
<reference evidence="2" key="1">
    <citation type="submission" date="2023-06" db="EMBL/GenBank/DDBJ databases">
        <authorList>
            <person name="Kurt Z."/>
        </authorList>
    </citation>
    <scope>NUCLEOTIDE SEQUENCE</scope>
</reference>
<name>A0AA86QPE7_9EUKA</name>
<evidence type="ECO:0000313" key="2">
    <source>
        <dbReference type="EMBL" id="CAI9963361.1"/>
    </source>
</evidence>
<evidence type="ECO:0000313" key="4">
    <source>
        <dbReference type="Proteomes" id="UP001642409"/>
    </source>
</evidence>
<evidence type="ECO:0000313" key="3">
    <source>
        <dbReference type="EMBL" id="CAL6008467.1"/>
    </source>
</evidence>
<dbReference type="EMBL" id="CAXDID020000057">
    <property type="protein sequence ID" value="CAL6008467.1"/>
    <property type="molecule type" value="Genomic_DNA"/>
</dbReference>
<sequence>MYLEQKLRKTFSAKKVCAAEDNRAMNKKKPDVELIIKGQKVYLDIGISFDQKRYYQTKESHYASTLDQDGNPIKVIPIIIGKNCTIHTKSREFLEELDLNIENVYEEIGNLLAVYNASCGEEIYQRKQVMRDEENNLPEIKNVNLTNNCFAELVSDDIQIREKSDHQAILEYLKEQQKLQKLVQKADKAKKKRKPDDPQKAQYNPKRSQTGIQMKQAINSIHPSRQIRTKSYFHSRLPYRRRFKWNQECPTKQLQQKSSPNNKTYKLPSKEKRHHKIASKTTNLQHYSLVQTLTKLETTLTQQHATPLLNQKLLSTKRSPKQTPLARKSQRRVCEEESVTLVCVMIREKG</sequence>
<keyword evidence="2" id="KW-0695">RNA-directed DNA polymerase</keyword>